<dbReference type="EMBL" id="JBHTGR010000015">
    <property type="protein sequence ID" value="MFC7747147.1"/>
    <property type="molecule type" value="Genomic_DNA"/>
</dbReference>
<organism evidence="1 2">
    <name type="scientific">Lentibacillus kimchii</name>
    <dbReference type="NCBI Taxonomy" id="1542911"/>
    <lineage>
        <taxon>Bacteria</taxon>
        <taxon>Bacillati</taxon>
        <taxon>Bacillota</taxon>
        <taxon>Bacilli</taxon>
        <taxon>Bacillales</taxon>
        <taxon>Bacillaceae</taxon>
        <taxon>Lentibacillus</taxon>
    </lineage>
</organism>
<dbReference type="SFLD" id="SFLDS00003">
    <property type="entry name" value="Haloacid_Dehalogenase"/>
    <property type="match status" value="1"/>
</dbReference>
<dbReference type="InterPro" id="IPR036412">
    <property type="entry name" value="HAD-like_sf"/>
</dbReference>
<comment type="caution">
    <text evidence="1">The sequence shown here is derived from an EMBL/GenBank/DDBJ whole genome shotgun (WGS) entry which is preliminary data.</text>
</comment>
<dbReference type="Proteomes" id="UP001596620">
    <property type="component" value="Unassembled WGS sequence"/>
</dbReference>
<evidence type="ECO:0000313" key="2">
    <source>
        <dbReference type="Proteomes" id="UP001596620"/>
    </source>
</evidence>
<name>A0ABW2UTB2_9BACI</name>
<dbReference type="InterPro" id="IPR023214">
    <property type="entry name" value="HAD_sf"/>
</dbReference>
<dbReference type="GO" id="GO:0016787">
    <property type="term" value="F:hydrolase activity"/>
    <property type="evidence" value="ECO:0007669"/>
    <property type="project" value="UniProtKB-KW"/>
</dbReference>
<keyword evidence="2" id="KW-1185">Reference proteome</keyword>
<sequence>MEQKLIFFDIDGTLLNDNKELPAATIQAIEELQAAGHFVAIATGRAPFAFEAILTKLHIHTYVGINGQYVVHNNDVIYKNPLKSDDLAELEAYATKREHPLVHLSDTDWYANTRHHPRINEAIDSLKIDQPLKYQPDFYREGDVYQTLLFCTEDDEATYRQTFDQLEFVRWHPYSMDVMPAGGSKAAGIQKLIQELDVPSADIYAFGDGLNDIPMLQAVQNSIAMGNASDIVKQAAKQVTRDVNEDGLWHGLKMAGLL</sequence>
<dbReference type="Gene3D" id="3.40.50.1000">
    <property type="entry name" value="HAD superfamily/HAD-like"/>
    <property type="match status" value="1"/>
</dbReference>
<reference evidence="2" key="1">
    <citation type="journal article" date="2019" name="Int. J. Syst. Evol. Microbiol.">
        <title>The Global Catalogue of Microorganisms (GCM) 10K type strain sequencing project: providing services to taxonomists for standard genome sequencing and annotation.</title>
        <authorList>
            <consortium name="The Broad Institute Genomics Platform"/>
            <consortium name="The Broad Institute Genome Sequencing Center for Infectious Disease"/>
            <person name="Wu L."/>
            <person name="Ma J."/>
        </authorList>
    </citation>
    <scope>NUCLEOTIDE SEQUENCE [LARGE SCALE GENOMIC DNA]</scope>
    <source>
        <strain evidence="2">JCM 30234</strain>
    </source>
</reference>
<gene>
    <name evidence="1" type="ORF">ACFQU8_07845</name>
</gene>
<protein>
    <submittedName>
        <fullName evidence="1">Cof-type HAD-IIB family hydrolase</fullName>
    </submittedName>
</protein>
<dbReference type="PANTHER" id="PTHR10000:SF25">
    <property type="entry name" value="PHOSPHATASE YKRA-RELATED"/>
    <property type="match status" value="1"/>
</dbReference>
<dbReference type="PROSITE" id="PS01228">
    <property type="entry name" value="COF_1"/>
    <property type="match status" value="1"/>
</dbReference>
<dbReference type="Gene3D" id="3.30.1240.10">
    <property type="match status" value="1"/>
</dbReference>
<dbReference type="PANTHER" id="PTHR10000">
    <property type="entry name" value="PHOSPHOSERINE PHOSPHATASE"/>
    <property type="match status" value="1"/>
</dbReference>
<dbReference type="NCBIfam" id="TIGR01484">
    <property type="entry name" value="HAD-SF-IIB"/>
    <property type="match status" value="1"/>
</dbReference>
<dbReference type="SFLD" id="SFLDG01144">
    <property type="entry name" value="C2.B.4:_PGP_Like"/>
    <property type="match status" value="1"/>
</dbReference>
<dbReference type="InterPro" id="IPR006379">
    <property type="entry name" value="HAD-SF_hydro_IIB"/>
</dbReference>
<dbReference type="CDD" id="cd07517">
    <property type="entry name" value="HAD_HPP"/>
    <property type="match status" value="1"/>
</dbReference>
<dbReference type="RefSeq" id="WP_382358666.1">
    <property type="nucleotide sequence ID" value="NZ_JBHTGR010000015.1"/>
</dbReference>
<proteinExistence type="predicted"/>
<dbReference type="SUPFAM" id="SSF56784">
    <property type="entry name" value="HAD-like"/>
    <property type="match status" value="1"/>
</dbReference>
<dbReference type="PROSITE" id="PS01229">
    <property type="entry name" value="COF_2"/>
    <property type="match status" value="1"/>
</dbReference>
<dbReference type="InterPro" id="IPR000150">
    <property type="entry name" value="Cof"/>
</dbReference>
<dbReference type="NCBIfam" id="TIGR00099">
    <property type="entry name" value="Cof-subfamily"/>
    <property type="match status" value="1"/>
</dbReference>
<evidence type="ECO:0000313" key="1">
    <source>
        <dbReference type="EMBL" id="MFC7747147.1"/>
    </source>
</evidence>
<dbReference type="SFLD" id="SFLDG01140">
    <property type="entry name" value="C2.B:_Phosphomannomutase_and_P"/>
    <property type="match status" value="1"/>
</dbReference>
<dbReference type="Pfam" id="PF08282">
    <property type="entry name" value="Hydrolase_3"/>
    <property type="match status" value="1"/>
</dbReference>
<accession>A0ABW2UTB2</accession>
<keyword evidence="1" id="KW-0378">Hydrolase</keyword>